<name>A0A7D5LC99_9EURY</name>
<dbReference type="OrthoDB" id="200499at2157"/>
<evidence type="ECO:0000313" key="5">
    <source>
        <dbReference type="Proteomes" id="UP000509626"/>
    </source>
</evidence>
<dbReference type="InterPro" id="IPR028081">
    <property type="entry name" value="Leu-bd"/>
</dbReference>
<accession>A0A7D5LC99</accession>
<dbReference type="AlphaFoldDB" id="A0A7D5LC99"/>
<dbReference type="Proteomes" id="UP000509626">
    <property type="component" value="Chromosome"/>
</dbReference>
<dbReference type="PANTHER" id="PTHR47151:SF2">
    <property type="entry name" value="AMINO ACID BINDING PROTEIN"/>
    <property type="match status" value="1"/>
</dbReference>
<evidence type="ECO:0000313" key="4">
    <source>
        <dbReference type="EMBL" id="QLG63413.1"/>
    </source>
</evidence>
<dbReference type="EMBL" id="CP058579">
    <property type="protein sequence ID" value="QLG63413.1"/>
    <property type="molecule type" value="Genomic_DNA"/>
</dbReference>
<feature type="compositionally biased region" description="Low complexity" evidence="2">
    <location>
        <begin position="23"/>
        <end position="33"/>
    </location>
</feature>
<dbReference type="InterPro" id="IPR028082">
    <property type="entry name" value="Peripla_BP_I"/>
</dbReference>
<dbReference type="SUPFAM" id="SSF53822">
    <property type="entry name" value="Periplasmic binding protein-like I"/>
    <property type="match status" value="1"/>
</dbReference>
<evidence type="ECO:0000256" key="2">
    <source>
        <dbReference type="SAM" id="MobiDB-lite"/>
    </source>
</evidence>
<reference evidence="4 5" key="1">
    <citation type="submission" date="2020-06" db="EMBL/GenBank/DDBJ databases">
        <title>NJ-3-1, isolated from saline soil.</title>
        <authorList>
            <person name="Cui H.L."/>
            <person name="Shi X."/>
        </authorList>
    </citation>
    <scope>NUCLEOTIDE SEQUENCE [LARGE SCALE GENOMIC DNA]</scope>
    <source>
        <strain evidence="4 5">NJ-3-1</strain>
    </source>
</reference>
<organism evidence="4 5">
    <name type="scientific">Halorarum salinum</name>
    <dbReference type="NCBI Taxonomy" id="2743089"/>
    <lineage>
        <taxon>Archaea</taxon>
        <taxon>Methanobacteriati</taxon>
        <taxon>Methanobacteriota</taxon>
        <taxon>Stenosarchaea group</taxon>
        <taxon>Halobacteria</taxon>
        <taxon>Halobacteriales</taxon>
        <taxon>Haloferacaceae</taxon>
        <taxon>Halorarum</taxon>
    </lineage>
</organism>
<dbReference type="Pfam" id="PF13458">
    <property type="entry name" value="Peripla_BP_6"/>
    <property type="match status" value="1"/>
</dbReference>
<gene>
    <name evidence="4" type="ORF">HUG12_17420</name>
</gene>
<keyword evidence="1" id="KW-0732">Signal</keyword>
<dbReference type="RefSeq" id="WP_179269997.1">
    <property type="nucleotide sequence ID" value="NZ_CP058579.1"/>
</dbReference>
<evidence type="ECO:0000259" key="3">
    <source>
        <dbReference type="Pfam" id="PF13458"/>
    </source>
</evidence>
<sequence>MVEETIHHASPPGSDEASPGHDGAPTGSGAAATSRRRFVRAAGASVSLGALAGCIDLGGGGGGNGGLSIGIVQPLSGPASNIGEQKRMAAELSRDLINDGGGVHGEDVELVFGDSESEPSAGRNEVNRLISQENVDAVGGGFHSDVALATVEVTSQNETPHVLDEPVSSDIVDKINEQELWNVFKTTPPSQAYAVGWRQLISRFQEDEVGYFPYEDQTIALIGEDTSYGLSIMDLMQEEMAEIGWEVVSQDEVGLDETDFTSLLARIEENDPDVVWAVQTSSSGAGNLARQFAETGFQGTHFFHNYGLTIADARETAGDAADGAMTLLNAGRVDPLLEEQGVLSAWDDEYDADMTGSAALSYQNVKIIAEYVRSFDGLDAFRSASVSDWEETVISHDPIPGGTGHIDFQENHAAAWGSTDTQPALGYQVLSGELNLVWPGEVATTEIDGSVY</sequence>
<dbReference type="Gene3D" id="3.40.50.2300">
    <property type="match status" value="2"/>
</dbReference>
<protein>
    <submittedName>
        <fullName evidence="4">ABC transporter substrate-binding protein</fullName>
    </submittedName>
</protein>
<keyword evidence="5" id="KW-1185">Reference proteome</keyword>
<feature type="region of interest" description="Disordered" evidence="2">
    <location>
        <begin position="1"/>
        <end position="34"/>
    </location>
</feature>
<dbReference type="KEGG" id="halu:HUG12_17420"/>
<proteinExistence type="predicted"/>
<dbReference type="GeneID" id="56039277"/>
<feature type="domain" description="Leucine-binding protein" evidence="3">
    <location>
        <begin position="68"/>
        <end position="376"/>
    </location>
</feature>
<evidence type="ECO:0000256" key="1">
    <source>
        <dbReference type="ARBA" id="ARBA00022729"/>
    </source>
</evidence>
<dbReference type="PANTHER" id="PTHR47151">
    <property type="entry name" value="LEU/ILE/VAL-BINDING ABC TRANSPORTER SUBUNIT"/>
    <property type="match status" value="1"/>
</dbReference>